<dbReference type="STRING" id="1423739.FC85_GL002614"/>
<proteinExistence type="inferred from homology"/>
<reference evidence="8 9" key="1">
    <citation type="journal article" date="2015" name="Genome Announc.">
        <title>Expanding the biotechnology potential of lactobacilli through comparative genomics of 213 strains and associated genera.</title>
        <authorList>
            <person name="Sun Z."/>
            <person name="Harris H.M."/>
            <person name="McCann A."/>
            <person name="Guo C."/>
            <person name="Argimon S."/>
            <person name="Zhang W."/>
            <person name="Yang X."/>
            <person name="Jeffery I.B."/>
            <person name="Cooney J.C."/>
            <person name="Kagawa T.F."/>
            <person name="Liu W."/>
            <person name="Song Y."/>
            <person name="Salvetti E."/>
            <person name="Wrobel A."/>
            <person name="Rasinkangas P."/>
            <person name="Parkhill J."/>
            <person name="Rea M.C."/>
            <person name="O'Sullivan O."/>
            <person name="Ritari J."/>
            <person name="Douillard F.P."/>
            <person name="Paul Ross R."/>
            <person name="Yang R."/>
            <person name="Briner A.E."/>
            <person name="Felis G.E."/>
            <person name="de Vos W.M."/>
            <person name="Barrangou R."/>
            <person name="Klaenhammer T.R."/>
            <person name="Caufield P.W."/>
            <person name="Cui Y."/>
            <person name="Zhang H."/>
            <person name="O'Toole P.W."/>
        </authorList>
    </citation>
    <scope>NUCLEOTIDE SEQUENCE [LARGE SCALE GENOMIC DNA]</scope>
    <source>
        <strain evidence="8 9">DSM 14421</strain>
    </source>
</reference>
<keyword evidence="2 6" id="KW-0378">Hydrolase</keyword>
<organism evidence="8 9">
    <name type="scientific">Lentilactobacillus diolivorans DSM 14421</name>
    <dbReference type="NCBI Taxonomy" id="1423739"/>
    <lineage>
        <taxon>Bacteria</taxon>
        <taxon>Bacillati</taxon>
        <taxon>Bacillota</taxon>
        <taxon>Bacilli</taxon>
        <taxon>Lactobacillales</taxon>
        <taxon>Lactobacillaceae</taxon>
        <taxon>Lentilactobacillus</taxon>
    </lineage>
</organism>
<dbReference type="SUPFAM" id="SSF49899">
    <property type="entry name" value="Concanavalin A-like lectins/glucanases"/>
    <property type="match status" value="1"/>
</dbReference>
<dbReference type="AlphaFoldDB" id="A0A0R1SEF6"/>
<dbReference type="RefSeq" id="WP_057864206.1">
    <property type="nucleotide sequence ID" value="NZ_AZEY01000029.1"/>
</dbReference>
<dbReference type="EMBL" id="AZEY01000029">
    <property type="protein sequence ID" value="KRL67757.1"/>
    <property type="molecule type" value="Genomic_DNA"/>
</dbReference>
<dbReference type="PATRIC" id="fig|1423739.3.peg.2710"/>
<accession>A0A0R1SEF6</accession>
<dbReference type="Gene3D" id="2.60.120.200">
    <property type="match status" value="1"/>
</dbReference>
<dbReference type="SUPFAM" id="SSF75005">
    <property type="entry name" value="Arabinanase/levansucrase/invertase"/>
    <property type="match status" value="1"/>
</dbReference>
<evidence type="ECO:0000256" key="4">
    <source>
        <dbReference type="PIRSR" id="PIRSR606710-1"/>
    </source>
</evidence>
<evidence type="ECO:0000313" key="8">
    <source>
        <dbReference type="EMBL" id="KRL67757.1"/>
    </source>
</evidence>
<evidence type="ECO:0000259" key="7">
    <source>
        <dbReference type="Pfam" id="PF17851"/>
    </source>
</evidence>
<evidence type="ECO:0000256" key="1">
    <source>
        <dbReference type="ARBA" id="ARBA00009865"/>
    </source>
</evidence>
<dbReference type="Gene3D" id="2.115.10.20">
    <property type="entry name" value="Glycosyl hydrolase domain, family 43"/>
    <property type="match status" value="1"/>
</dbReference>
<feature type="active site" description="Proton donor" evidence="4">
    <location>
        <position position="191"/>
    </location>
</feature>
<dbReference type="GO" id="GO:0004553">
    <property type="term" value="F:hydrolase activity, hydrolyzing O-glycosyl compounds"/>
    <property type="evidence" value="ECO:0007669"/>
    <property type="project" value="InterPro"/>
</dbReference>
<comment type="caution">
    <text evidence="8">The sequence shown here is derived from an EMBL/GenBank/DDBJ whole genome shotgun (WGS) entry which is preliminary data.</text>
</comment>
<dbReference type="Pfam" id="PF04616">
    <property type="entry name" value="Glyco_hydro_43"/>
    <property type="match status" value="1"/>
</dbReference>
<comment type="similarity">
    <text evidence="1 6">Belongs to the glycosyl hydrolase 43 family.</text>
</comment>
<evidence type="ECO:0000256" key="2">
    <source>
        <dbReference type="ARBA" id="ARBA00022801"/>
    </source>
</evidence>
<gene>
    <name evidence="8" type="ORF">FC85_GL002614</name>
</gene>
<evidence type="ECO:0000256" key="5">
    <source>
        <dbReference type="PIRSR" id="PIRSR606710-2"/>
    </source>
</evidence>
<dbReference type="InterPro" id="IPR006710">
    <property type="entry name" value="Glyco_hydro_43"/>
</dbReference>
<name>A0A0R1SEF6_9LACO</name>
<dbReference type="Pfam" id="PF17851">
    <property type="entry name" value="GH43_C2"/>
    <property type="match status" value="1"/>
</dbReference>
<dbReference type="InterPro" id="IPR041542">
    <property type="entry name" value="GH43_C2"/>
</dbReference>
<feature type="active site" description="Proton acceptor" evidence="4">
    <location>
        <position position="16"/>
    </location>
</feature>
<keyword evidence="3 6" id="KW-0326">Glycosidase</keyword>
<feature type="domain" description="Beta-xylosidase C-terminal Concanavalin A-like" evidence="7">
    <location>
        <begin position="346"/>
        <end position="542"/>
    </location>
</feature>
<dbReference type="InterPro" id="IPR023296">
    <property type="entry name" value="Glyco_hydro_beta-prop_sf"/>
</dbReference>
<dbReference type="GO" id="GO:0005975">
    <property type="term" value="P:carbohydrate metabolic process"/>
    <property type="evidence" value="ECO:0007669"/>
    <property type="project" value="InterPro"/>
</dbReference>
<dbReference type="Proteomes" id="UP000052013">
    <property type="component" value="Unassembled WGS sequence"/>
</dbReference>
<evidence type="ECO:0000256" key="6">
    <source>
        <dbReference type="RuleBase" id="RU361187"/>
    </source>
</evidence>
<evidence type="ECO:0000256" key="3">
    <source>
        <dbReference type="ARBA" id="ARBA00023295"/>
    </source>
</evidence>
<protein>
    <submittedName>
        <fullName evidence="8">Xylan 1,4-beta-xylosidase</fullName>
    </submittedName>
</protein>
<dbReference type="InterPro" id="IPR013320">
    <property type="entry name" value="ConA-like_dom_sf"/>
</dbReference>
<dbReference type="PANTHER" id="PTHR42812:SF12">
    <property type="entry name" value="BETA-XYLOSIDASE-RELATED"/>
    <property type="match status" value="1"/>
</dbReference>
<evidence type="ECO:0000313" key="9">
    <source>
        <dbReference type="Proteomes" id="UP000052013"/>
    </source>
</evidence>
<dbReference type="CDD" id="cd09000">
    <property type="entry name" value="GH43_SXA-like"/>
    <property type="match status" value="1"/>
</dbReference>
<dbReference type="InterPro" id="IPR051795">
    <property type="entry name" value="Glycosyl_Hydrlase_43"/>
</dbReference>
<sequence length="547" mass="61797">MAYEIKNPIIPGFTPDPSILRVGDDYYIATSTFHWNPGIQIFHSKDLDNWHLLTHVLDKNAGIDLRGTDTPAGIWAPHLSFDNKTGLYWIALSKMNNMNGRMFDADNYAMSAKTIMGPWSKPIYLNSIGFDPSLFHDDDGKHYVVTLEWETREGFEHPGAIVLDEFDPQKGQLVGESIRISRGGTDRGCLEAPHLYKHKGWYYLMTAEGGTGYGHGVVLQRSKNIAGPYESDPKNPIVTSTPYYFYRRGDPDATRPDLYNPDAPLQKAGHGSLVDTPNGEWYLAHLCARPLPGTLDCTLGRETAIQKMSWTDEGWLRMADGTTLAKKTTPGITGVHPESINDVGMRDDFDQETVDQHLLTPYCVQDESWMSLSDRKGWLRLHGRQSFYSKRDVSILAARVDGFRVTAETKLSFHPKHYSDSAGLILYYDNSNWIFARMTYDELGKQPVIDIVQAVKGAKKELMKVKIPVNDGQVSFRATVSYDNVQFYYQVDDSDSWTTLGPQLEIKYLSDEELDGFTGLMAGIGTWDANRRTSYADFDYFSLDHNE</sequence>
<feature type="site" description="Important for catalytic activity, responsible for pKa modulation of the active site Glu and correct orientation of both the proton donor and substrate" evidence="5">
    <location>
        <position position="131"/>
    </location>
</feature>
<dbReference type="PANTHER" id="PTHR42812">
    <property type="entry name" value="BETA-XYLOSIDASE"/>
    <property type="match status" value="1"/>
</dbReference>